<feature type="non-terminal residue" evidence="12">
    <location>
        <position position="193"/>
    </location>
</feature>
<keyword evidence="2" id="KW-0808">Transferase</keyword>
<dbReference type="CDD" id="cd04301">
    <property type="entry name" value="NAT_SF"/>
    <property type="match status" value="1"/>
</dbReference>
<comment type="catalytic activity">
    <reaction evidence="10">
        <text>N-terminal L-methionyl-[transmembrane protein] + acetyl-CoA = N-terminal N(alpha)-acetyl-L-methionyl-[transmembrane protein] + CoA + H(+)</text>
        <dbReference type="Rhea" id="RHEA:50604"/>
        <dbReference type="Rhea" id="RHEA-COMP:12745"/>
        <dbReference type="Rhea" id="RHEA-COMP:12746"/>
        <dbReference type="ChEBI" id="CHEBI:15378"/>
        <dbReference type="ChEBI" id="CHEBI:57287"/>
        <dbReference type="ChEBI" id="CHEBI:57288"/>
        <dbReference type="ChEBI" id="CHEBI:64731"/>
        <dbReference type="ChEBI" id="CHEBI:133414"/>
        <dbReference type="EC" id="2.3.1.259"/>
    </reaction>
</comment>
<evidence type="ECO:0000313" key="13">
    <source>
        <dbReference type="Proteomes" id="UP000807469"/>
    </source>
</evidence>
<dbReference type="GO" id="GO:0120518">
    <property type="term" value="F:protein N-terminal-methionine acetyltransferase activity"/>
    <property type="evidence" value="ECO:0007669"/>
    <property type="project" value="UniProtKB-EC"/>
</dbReference>
<dbReference type="OrthoDB" id="47374at2759"/>
<comment type="caution">
    <text evidence="12">The sequence shown here is derived from an EMBL/GenBank/DDBJ whole genome shotgun (WGS) entry which is preliminary data.</text>
</comment>
<evidence type="ECO:0000313" key="12">
    <source>
        <dbReference type="EMBL" id="KAF9484520.1"/>
    </source>
</evidence>
<evidence type="ECO:0000256" key="6">
    <source>
        <dbReference type="ARBA" id="ARBA00025774"/>
    </source>
</evidence>
<keyword evidence="13" id="KW-1185">Reference proteome</keyword>
<protein>
    <recommendedName>
        <fullName evidence="8">N-alpha-acetyltransferase 60</fullName>
        <ecNumber evidence="7">2.3.1.259</ecNumber>
        <ecNumber evidence="1">2.3.1.48</ecNumber>
    </recommendedName>
</protein>
<dbReference type="GO" id="GO:0007059">
    <property type="term" value="P:chromosome segregation"/>
    <property type="evidence" value="ECO:0007669"/>
    <property type="project" value="UniProtKB-KW"/>
</dbReference>
<dbReference type="PANTHER" id="PTHR14744">
    <property type="entry name" value="N-ALPHA-ACETYLTRANSFERASE 60"/>
    <property type="match status" value="1"/>
</dbReference>
<dbReference type="Gene3D" id="3.40.630.30">
    <property type="match status" value="1"/>
</dbReference>
<evidence type="ECO:0000259" key="11">
    <source>
        <dbReference type="PROSITE" id="PS51186"/>
    </source>
</evidence>
<dbReference type="AlphaFoldDB" id="A0A9P5ZCS3"/>
<dbReference type="PANTHER" id="PTHR14744:SF15">
    <property type="entry name" value="N-ALPHA-ACETYLTRANSFERASE 60"/>
    <property type="match status" value="1"/>
</dbReference>
<dbReference type="InterPro" id="IPR045141">
    <property type="entry name" value="NAA60-like"/>
</dbReference>
<keyword evidence="4" id="KW-0156">Chromatin regulator</keyword>
<comment type="catalytic activity">
    <reaction evidence="9">
        <text>L-lysyl-[protein] + acetyl-CoA = N(6)-acetyl-L-lysyl-[protein] + CoA + H(+)</text>
        <dbReference type="Rhea" id="RHEA:45948"/>
        <dbReference type="Rhea" id="RHEA-COMP:9752"/>
        <dbReference type="Rhea" id="RHEA-COMP:10731"/>
        <dbReference type="ChEBI" id="CHEBI:15378"/>
        <dbReference type="ChEBI" id="CHEBI:29969"/>
        <dbReference type="ChEBI" id="CHEBI:57287"/>
        <dbReference type="ChEBI" id="CHEBI:57288"/>
        <dbReference type="ChEBI" id="CHEBI:61930"/>
        <dbReference type="EC" id="2.3.1.48"/>
    </reaction>
</comment>
<evidence type="ECO:0000256" key="2">
    <source>
        <dbReference type="ARBA" id="ARBA00022679"/>
    </source>
</evidence>
<sequence>MSPVCNQSDVLIRPLTSRDLPKVRDLHSKLLPVQYPTSFFLQLLLVPTRACFVAYKMAHPTVPIGFISAAIQQPVSTVRCFSSADVSTRALRDKTTLDPSRPRLEILTLGVLPSCQHRGLARRLIQRVADVLRESCASNSVDGIPICANVATNNTEAIEFYKHIGLDVSTNVIRNLYRALSYGSKDAYLVVGV</sequence>
<evidence type="ECO:0000256" key="1">
    <source>
        <dbReference type="ARBA" id="ARBA00013184"/>
    </source>
</evidence>
<evidence type="ECO:0000256" key="8">
    <source>
        <dbReference type="ARBA" id="ARBA00026144"/>
    </source>
</evidence>
<evidence type="ECO:0000256" key="3">
    <source>
        <dbReference type="ARBA" id="ARBA00022829"/>
    </source>
</evidence>
<gene>
    <name evidence="12" type="ORF">BDN70DRAFT_872559</name>
</gene>
<dbReference type="Proteomes" id="UP000807469">
    <property type="component" value="Unassembled WGS sequence"/>
</dbReference>
<evidence type="ECO:0000256" key="4">
    <source>
        <dbReference type="ARBA" id="ARBA00022853"/>
    </source>
</evidence>
<dbReference type="InterPro" id="IPR016181">
    <property type="entry name" value="Acyl_CoA_acyltransferase"/>
</dbReference>
<evidence type="ECO:0000256" key="7">
    <source>
        <dbReference type="ARBA" id="ARBA00026111"/>
    </source>
</evidence>
<organism evidence="12 13">
    <name type="scientific">Pholiota conissans</name>
    <dbReference type="NCBI Taxonomy" id="109636"/>
    <lineage>
        <taxon>Eukaryota</taxon>
        <taxon>Fungi</taxon>
        <taxon>Dikarya</taxon>
        <taxon>Basidiomycota</taxon>
        <taxon>Agaricomycotina</taxon>
        <taxon>Agaricomycetes</taxon>
        <taxon>Agaricomycetidae</taxon>
        <taxon>Agaricales</taxon>
        <taxon>Agaricineae</taxon>
        <taxon>Strophariaceae</taxon>
        <taxon>Pholiota</taxon>
    </lineage>
</organism>
<reference evidence="12" key="1">
    <citation type="submission" date="2020-11" db="EMBL/GenBank/DDBJ databases">
        <authorList>
            <consortium name="DOE Joint Genome Institute"/>
            <person name="Ahrendt S."/>
            <person name="Riley R."/>
            <person name="Andreopoulos W."/>
            <person name="Labutti K."/>
            <person name="Pangilinan J."/>
            <person name="Ruiz-Duenas F.J."/>
            <person name="Barrasa J.M."/>
            <person name="Sanchez-Garcia M."/>
            <person name="Camarero S."/>
            <person name="Miyauchi S."/>
            <person name="Serrano A."/>
            <person name="Linde D."/>
            <person name="Babiker R."/>
            <person name="Drula E."/>
            <person name="Ayuso-Fernandez I."/>
            <person name="Pacheco R."/>
            <person name="Padilla G."/>
            <person name="Ferreira P."/>
            <person name="Barriuso J."/>
            <person name="Kellner H."/>
            <person name="Castanera R."/>
            <person name="Alfaro M."/>
            <person name="Ramirez L."/>
            <person name="Pisabarro A.G."/>
            <person name="Kuo A."/>
            <person name="Tritt A."/>
            <person name="Lipzen A."/>
            <person name="He G."/>
            <person name="Yan M."/>
            <person name="Ng V."/>
            <person name="Cullen D."/>
            <person name="Martin F."/>
            <person name="Rosso M.-N."/>
            <person name="Henrissat B."/>
            <person name="Hibbett D."/>
            <person name="Martinez A.T."/>
            <person name="Grigoriev I.V."/>
        </authorList>
    </citation>
    <scope>NUCLEOTIDE SEQUENCE</scope>
    <source>
        <strain evidence="12">CIRM-BRFM 674</strain>
    </source>
</reference>
<dbReference type="EMBL" id="MU155143">
    <property type="protein sequence ID" value="KAF9484520.1"/>
    <property type="molecule type" value="Genomic_DNA"/>
</dbReference>
<name>A0A9P5ZCS3_9AGAR</name>
<accession>A0A9P5ZCS3</accession>
<feature type="domain" description="N-acetyltransferase" evidence="11">
    <location>
        <begin position="10"/>
        <end position="187"/>
    </location>
</feature>
<evidence type="ECO:0000256" key="9">
    <source>
        <dbReference type="ARBA" id="ARBA00048017"/>
    </source>
</evidence>
<keyword evidence="3" id="KW-0159">Chromosome partition</keyword>
<dbReference type="EC" id="2.3.1.259" evidence="7"/>
<dbReference type="GO" id="GO:0000139">
    <property type="term" value="C:Golgi membrane"/>
    <property type="evidence" value="ECO:0007669"/>
    <property type="project" value="TreeGrafter"/>
</dbReference>
<proteinExistence type="inferred from homology"/>
<dbReference type="PROSITE" id="PS51186">
    <property type="entry name" value="GNAT"/>
    <property type="match status" value="1"/>
</dbReference>
<dbReference type="Pfam" id="PF00583">
    <property type="entry name" value="Acetyltransf_1"/>
    <property type="match status" value="1"/>
</dbReference>
<dbReference type="GO" id="GO:0004402">
    <property type="term" value="F:histone acetyltransferase activity"/>
    <property type="evidence" value="ECO:0007669"/>
    <property type="project" value="TreeGrafter"/>
</dbReference>
<keyword evidence="5" id="KW-0012">Acyltransferase</keyword>
<evidence type="ECO:0000256" key="10">
    <source>
        <dbReference type="ARBA" id="ARBA00048848"/>
    </source>
</evidence>
<dbReference type="InterPro" id="IPR000182">
    <property type="entry name" value="GNAT_dom"/>
</dbReference>
<evidence type="ECO:0000256" key="5">
    <source>
        <dbReference type="ARBA" id="ARBA00023315"/>
    </source>
</evidence>
<comment type="similarity">
    <text evidence="6">Belongs to the acetyltransferase family. NAA60 subfamily.</text>
</comment>
<dbReference type="EC" id="2.3.1.48" evidence="1"/>
<dbReference type="SUPFAM" id="SSF55729">
    <property type="entry name" value="Acyl-CoA N-acyltransferases (Nat)"/>
    <property type="match status" value="1"/>
</dbReference>